<evidence type="ECO:0000256" key="1">
    <source>
        <dbReference type="SAM" id="MobiDB-lite"/>
    </source>
</evidence>
<accession>A0ABT5VGJ0</accession>
<dbReference type="EMBL" id="JAOTPO010000008">
    <property type="protein sequence ID" value="MDE5414286.1"/>
    <property type="molecule type" value="Genomic_DNA"/>
</dbReference>
<dbReference type="Proteomes" id="UP001148125">
    <property type="component" value="Unassembled WGS sequence"/>
</dbReference>
<gene>
    <name evidence="2" type="ORF">N7Z68_12970</name>
</gene>
<evidence type="ECO:0000313" key="3">
    <source>
        <dbReference type="Proteomes" id="UP001148125"/>
    </source>
</evidence>
<feature type="region of interest" description="Disordered" evidence="1">
    <location>
        <begin position="66"/>
        <end position="87"/>
    </location>
</feature>
<dbReference type="RefSeq" id="WP_275118895.1">
    <property type="nucleotide sequence ID" value="NZ_JAOTPO010000008.1"/>
</dbReference>
<evidence type="ECO:0000313" key="2">
    <source>
        <dbReference type="EMBL" id="MDE5414286.1"/>
    </source>
</evidence>
<keyword evidence="3" id="KW-1185">Reference proteome</keyword>
<name>A0ABT5VGJ0_9BACI</name>
<organism evidence="2 3">
    <name type="scientific">Alkalihalobacterium chitinilyticum</name>
    <dbReference type="NCBI Taxonomy" id="2980103"/>
    <lineage>
        <taxon>Bacteria</taxon>
        <taxon>Bacillati</taxon>
        <taxon>Bacillota</taxon>
        <taxon>Bacilli</taxon>
        <taxon>Bacillales</taxon>
        <taxon>Bacillaceae</taxon>
        <taxon>Alkalihalobacterium</taxon>
    </lineage>
</organism>
<protein>
    <submittedName>
        <fullName evidence="2">Uncharacterized protein</fullName>
    </submittedName>
</protein>
<sequence>MLRLILFAFIALFILTGTNFGKNLMADHNFLEEGKDLKENFISNEKFDMLGQDKIESQHDAGLADDEVELRHHDLGPMTDETSTDQQEELALTKDEAITRVLSEFSMTELVTMVDKVKNGLTEKEFEEMKTTLKHHFSAEEIEALKELGKNKIKEYFHSSDE</sequence>
<proteinExistence type="predicted"/>
<reference evidence="2" key="1">
    <citation type="submission" date="2024-05" db="EMBL/GenBank/DDBJ databases">
        <title>Alkalihalobacillus sp. strain MEB203 novel alkaliphilic bacterium from Lonar Lake, India.</title>
        <authorList>
            <person name="Joshi A."/>
            <person name="Thite S."/>
            <person name="Mengade P."/>
        </authorList>
    </citation>
    <scope>NUCLEOTIDE SEQUENCE</scope>
    <source>
        <strain evidence="2">MEB 203</strain>
    </source>
</reference>
<comment type="caution">
    <text evidence="2">The sequence shown here is derived from an EMBL/GenBank/DDBJ whole genome shotgun (WGS) entry which is preliminary data.</text>
</comment>